<keyword evidence="1" id="KW-1185">Reference proteome</keyword>
<reference evidence="2" key="1">
    <citation type="submission" date="2022-11" db="UniProtKB">
        <authorList>
            <consortium name="WormBaseParasite"/>
        </authorList>
    </citation>
    <scope>IDENTIFICATION</scope>
</reference>
<accession>A0A915L672</accession>
<dbReference type="AlphaFoldDB" id="A0A915L672"/>
<organism evidence="1 2">
    <name type="scientific">Romanomermis culicivorax</name>
    <name type="common">Nematode worm</name>
    <dbReference type="NCBI Taxonomy" id="13658"/>
    <lineage>
        <taxon>Eukaryota</taxon>
        <taxon>Metazoa</taxon>
        <taxon>Ecdysozoa</taxon>
        <taxon>Nematoda</taxon>
        <taxon>Enoplea</taxon>
        <taxon>Dorylaimia</taxon>
        <taxon>Mermithida</taxon>
        <taxon>Mermithoidea</taxon>
        <taxon>Mermithidae</taxon>
        <taxon>Romanomermis</taxon>
    </lineage>
</organism>
<dbReference type="WBParaSite" id="nRc.2.0.1.t45280-RA">
    <property type="protein sequence ID" value="nRc.2.0.1.t45280-RA"/>
    <property type="gene ID" value="nRc.2.0.1.g45280"/>
</dbReference>
<evidence type="ECO:0000313" key="1">
    <source>
        <dbReference type="Proteomes" id="UP000887565"/>
    </source>
</evidence>
<sequence length="87" mass="10317">MHRTCFLNIVEELDVETTEIDDDEQDLRNAGFEPEESSDSEYEMLIRLKACFIHTSPSSISRSFRPCFDKDLRYRFLDKDFIQESNT</sequence>
<evidence type="ECO:0000313" key="2">
    <source>
        <dbReference type="WBParaSite" id="nRc.2.0.1.t45280-RA"/>
    </source>
</evidence>
<dbReference type="Proteomes" id="UP000887565">
    <property type="component" value="Unplaced"/>
</dbReference>
<protein>
    <submittedName>
        <fullName evidence="2">Uncharacterized protein</fullName>
    </submittedName>
</protein>
<proteinExistence type="predicted"/>
<name>A0A915L672_ROMCU</name>